<keyword evidence="7" id="KW-1015">Disulfide bond</keyword>
<evidence type="ECO:0000256" key="1">
    <source>
        <dbReference type="ARBA" id="ARBA00004613"/>
    </source>
</evidence>
<dbReference type="PANTHER" id="PTHR33630:SF9">
    <property type="entry name" value="CUTINASE 4"/>
    <property type="match status" value="1"/>
</dbReference>
<organism evidence="9 10">
    <name type="scientific">Gordonia spumicola</name>
    <dbReference type="NCBI Taxonomy" id="589161"/>
    <lineage>
        <taxon>Bacteria</taxon>
        <taxon>Bacillati</taxon>
        <taxon>Actinomycetota</taxon>
        <taxon>Actinomycetes</taxon>
        <taxon>Mycobacteriales</taxon>
        <taxon>Gordoniaceae</taxon>
        <taxon>Gordonia</taxon>
    </lineage>
</organism>
<dbReference type="GO" id="GO:0005576">
    <property type="term" value="C:extracellular region"/>
    <property type="evidence" value="ECO:0007669"/>
    <property type="project" value="UniProtKB-SubCell"/>
</dbReference>
<sequence length="236" mass="24738">MLKRTLACVALTVLASVGVVCVPAQAAAARGCPDVQVLFARGTAETAPPLGVTGIAFERSLRAREPGKSIRVEAVRYRASSDFRDRLAFAHTFIDGVKALQGRVKQIAAACPSTDIVVGGYSQGAALAAYALSDAVTLPPSYAKYQRYAPKPLPAAIAPHVKAVVLFGPPSDRFLRDAGAPVMRVGRAYRGKTARYCAGGDTICNGARLGGPNLLHLLYPVNGMTDAAAAYVARRV</sequence>
<evidence type="ECO:0000256" key="7">
    <source>
        <dbReference type="ARBA" id="ARBA00023157"/>
    </source>
</evidence>
<accession>A0A7I9V4Y3</accession>
<evidence type="ECO:0000256" key="5">
    <source>
        <dbReference type="ARBA" id="ARBA00022729"/>
    </source>
</evidence>
<feature type="signal peptide" evidence="8">
    <location>
        <begin position="1"/>
        <end position="26"/>
    </location>
</feature>
<dbReference type="EMBL" id="BJOV01000002">
    <property type="protein sequence ID" value="GEE00479.1"/>
    <property type="molecule type" value="Genomic_DNA"/>
</dbReference>
<evidence type="ECO:0000256" key="6">
    <source>
        <dbReference type="ARBA" id="ARBA00022801"/>
    </source>
</evidence>
<dbReference type="OrthoDB" id="3690529at2"/>
<comment type="similarity">
    <text evidence="2 8">Belongs to the cutinase family.</text>
</comment>
<dbReference type="SMART" id="SM01110">
    <property type="entry name" value="Cutinase"/>
    <property type="match status" value="1"/>
</dbReference>
<dbReference type="GO" id="GO:0052689">
    <property type="term" value="F:carboxylic ester hydrolase activity"/>
    <property type="evidence" value="ECO:0007669"/>
    <property type="project" value="UniProtKB-KW"/>
</dbReference>
<reference evidence="10" key="1">
    <citation type="submission" date="2019-06" db="EMBL/GenBank/DDBJ databases">
        <title>Gordonia isolated from sludge of a wastewater treatment plant.</title>
        <authorList>
            <person name="Tamura T."/>
            <person name="Aoyama K."/>
            <person name="Kang Y."/>
            <person name="Saito S."/>
            <person name="Akiyama N."/>
            <person name="Yazawa K."/>
            <person name="Gonoi T."/>
            <person name="Mikami Y."/>
        </authorList>
    </citation>
    <scope>NUCLEOTIDE SEQUENCE [LARGE SCALE GENOMIC DNA]</scope>
    <source>
        <strain evidence="10">NBRC 107696</strain>
    </source>
</reference>
<dbReference type="InterPro" id="IPR000675">
    <property type="entry name" value="Cutinase/axe"/>
</dbReference>
<comment type="function">
    <text evidence="8">Catalyzes the hydrolysis of complex carboxylic polyesters found in the cell wall of plants. Degrades cutin, a macromolecule that forms the structure of the plant cuticle.</text>
</comment>
<dbReference type="RefSeq" id="WP_161894369.1">
    <property type="nucleotide sequence ID" value="NZ_BJOV01000002.1"/>
</dbReference>
<dbReference type="SUPFAM" id="SSF53474">
    <property type="entry name" value="alpha/beta-Hydrolases"/>
    <property type="match status" value="1"/>
</dbReference>
<dbReference type="InterPro" id="IPR029058">
    <property type="entry name" value="AB_hydrolase_fold"/>
</dbReference>
<dbReference type="EC" id="3.1.1.-" evidence="8"/>
<dbReference type="Gene3D" id="3.40.50.1820">
    <property type="entry name" value="alpha/beta hydrolase"/>
    <property type="match status" value="1"/>
</dbReference>
<keyword evidence="10" id="KW-1185">Reference proteome</keyword>
<comment type="caution">
    <text evidence="9">The sequence shown here is derived from an EMBL/GenBank/DDBJ whole genome shotgun (WGS) entry which is preliminary data.</text>
</comment>
<protein>
    <recommendedName>
        <fullName evidence="8">Cutinase</fullName>
        <ecNumber evidence="8">3.1.1.-</ecNumber>
    </recommendedName>
</protein>
<evidence type="ECO:0000256" key="4">
    <source>
        <dbReference type="ARBA" id="ARBA00022525"/>
    </source>
</evidence>
<evidence type="ECO:0000313" key="10">
    <source>
        <dbReference type="Proteomes" id="UP000444960"/>
    </source>
</evidence>
<evidence type="ECO:0000256" key="2">
    <source>
        <dbReference type="ARBA" id="ARBA00007534"/>
    </source>
</evidence>
<dbReference type="InterPro" id="IPR043580">
    <property type="entry name" value="CUTINASE_1"/>
</dbReference>
<dbReference type="PROSITE" id="PS00155">
    <property type="entry name" value="CUTINASE_1"/>
    <property type="match status" value="1"/>
</dbReference>
<keyword evidence="5 8" id="KW-0732">Signal</keyword>
<keyword evidence="4 8" id="KW-0964">Secreted</keyword>
<comment type="subcellular location">
    <subcellularLocation>
        <location evidence="1 8">Secreted</location>
    </subcellularLocation>
</comment>
<dbReference type="Pfam" id="PF01083">
    <property type="entry name" value="Cutinase"/>
    <property type="match status" value="1"/>
</dbReference>
<feature type="chain" id="PRO_5029939309" description="Cutinase" evidence="8">
    <location>
        <begin position="27"/>
        <end position="236"/>
    </location>
</feature>
<gene>
    <name evidence="9" type="ORF">nbrc107696_09250</name>
</gene>
<evidence type="ECO:0000313" key="9">
    <source>
        <dbReference type="EMBL" id="GEE00479.1"/>
    </source>
</evidence>
<proteinExistence type="inferred from homology"/>
<dbReference type="PANTHER" id="PTHR33630">
    <property type="entry name" value="CUTINASE RV1984C-RELATED-RELATED"/>
    <property type="match status" value="1"/>
</dbReference>
<evidence type="ECO:0000256" key="3">
    <source>
        <dbReference type="ARBA" id="ARBA00022487"/>
    </source>
</evidence>
<name>A0A7I9V4Y3_9ACTN</name>
<dbReference type="AlphaFoldDB" id="A0A7I9V4Y3"/>
<keyword evidence="3 8" id="KW-0719">Serine esterase</keyword>
<dbReference type="Proteomes" id="UP000444960">
    <property type="component" value="Unassembled WGS sequence"/>
</dbReference>
<keyword evidence="6 8" id="KW-0378">Hydrolase</keyword>
<evidence type="ECO:0000256" key="8">
    <source>
        <dbReference type="RuleBase" id="RU361263"/>
    </source>
</evidence>